<feature type="transmembrane region" description="Helical" evidence="2">
    <location>
        <begin position="69"/>
        <end position="89"/>
    </location>
</feature>
<dbReference type="Proteomes" id="UP000803844">
    <property type="component" value="Unassembled WGS sequence"/>
</dbReference>
<sequence length="213" mass="23252">MPTLPSDTITLPLLPRSFARSTPKKMYQTRSVIVENVSPLRLRDDDDHNNIHNESVVEIYNNLSEWKKVLLWIAVAAAALFLISILICLCQCCCRRRRVVRATGKEIDNSDAASTISHISGPMNVAAPRGPLAGSPGDHNNIAGAADQMEDISLKTPANPGRQYAYGMFVNNQRNITGLAPPQKTATYGAPSDPWKSSNPSDRFGGPSTSYMN</sequence>
<keyword evidence="2" id="KW-0472">Membrane</keyword>
<proteinExistence type="predicted"/>
<accession>A0A9P4Y570</accession>
<evidence type="ECO:0000256" key="2">
    <source>
        <dbReference type="SAM" id="Phobius"/>
    </source>
</evidence>
<dbReference type="OrthoDB" id="10471151at2759"/>
<organism evidence="3 4">
    <name type="scientific">Cryphonectria parasitica (strain ATCC 38755 / EP155)</name>
    <dbReference type="NCBI Taxonomy" id="660469"/>
    <lineage>
        <taxon>Eukaryota</taxon>
        <taxon>Fungi</taxon>
        <taxon>Dikarya</taxon>
        <taxon>Ascomycota</taxon>
        <taxon>Pezizomycotina</taxon>
        <taxon>Sordariomycetes</taxon>
        <taxon>Sordariomycetidae</taxon>
        <taxon>Diaporthales</taxon>
        <taxon>Cryphonectriaceae</taxon>
        <taxon>Cryphonectria-Endothia species complex</taxon>
        <taxon>Cryphonectria</taxon>
    </lineage>
</organism>
<dbReference type="GeneID" id="63837407"/>
<gene>
    <name evidence="3" type="ORF">M406DRAFT_328006</name>
</gene>
<feature type="compositionally biased region" description="Polar residues" evidence="1">
    <location>
        <begin position="195"/>
        <end position="213"/>
    </location>
</feature>
<keyword evidence="4" id="KW-1185">Reference proteome</keyword>
<protein>
    <submittedName>
        <fullName evidence="3">Uncharacterized protein</fullName>
    </submittedName>
</protein>
<evidence type="ECO:0000313" key="3">
    <source>
        <dbReference type="EMBL" id="KAF3766891.1"/>
    </source>
</evidence>
<dbReference type="AlphaFoldDB" id="A0A9P4Y570"/>
<keyword evidence="2" id="KW-1133">Transmembrane helix</keyword>
<reference evidence="3" key="1">
    <citation type="journal article" date="2020" name="Phytopathology">
        <title>Genome sequence of the chestnut blight fungus Cryphonectria parasitica EP155: A fundamental resource for an archetypical invasive plant pathogen.</title>
        <authorList>
            <person name="Crouch J.A."/>
            <person name="Dawe A."/>
            <person name="Aerts A."/>
            <person name="Barry K."/>
            <person name="Churchill A.C.L."/>
            <person name="Grimwood J."/>
            <person name="Hillman B."/>
            <person name="Milgroom M.G."/>
            <person name="Pangilinan J."/>
            <person name="Smith M."/>
            <person name="Salamov A."/>
            <person name="Schmutz J."/>
            <person name="Yadav J."/>
            <person name="Grigoriev I.V."/>
            <person name="Nuss D."/>
        </authorList>
    </citation>
    <scope>NUCLEOTIDE SEQUENCE</scope>
    <source>
        <strain evidence="3">EP155</strain>
    </source>
</reference>
<comment type="caution">
    <text evidence="3">The sequence shown here is derived from an EMBL/GenBank/DDBJ whole genome shotgun (WGS) entry which is preliminary data.</text>
</comment>
<keyword evidence="2" id="KW-0812">Transmembrane</keyword>
<feature type="region of interest" description="Disordered" evidence="1">
    <location>
        <begin position="180"/>
        <end position="213"/>
    </location>
</feature>
<dbReference type="RefSeq" id="XP_040777852.1">
    <property type="nucleotide sequence ID" value="XM_040920278.1"/>
</dbReference>
<evidence type="ECO:0000256" key="1">
    <source>
        <dbReference type="SAM" id="MobiDB-lite"/>
    </source>
</evidence>
<name>A0A9P4Y570_CRYP1</name>
<evidence type="ECO:0000313" key="4">
    <source>
        <dbReference type="Proteomes" id="UP000803844"/>
    </source>
</evidence>
<dbReference type="EMBL" id="MU032346">
    <property type="protein sequence ID" value="KAF3766891.1"/>
    <property type="molecule type" value="Genomic_DNA"/>
</dbReference>